<dbReference type="EMBL" id="CP093343">
    <property type="protein sequence ID" value="WOG84489.1"/>
    <property type="molecule type" value="Genomic_DNA"/>
</dbReference>
<evidence type="ECO:0008006" key="3">
    <source>
        <dbReference type="Google" id="ProtNLM"/>
    </source>
</evidence>
<proteinExistence type="predicted"/>
<gene>
    <name evidence="1" type="ORF">DCAR_0103673</name>
</gene>
<dbReference type="PANTHER" id="PTHR33735:SF14">
    <property type="entry name" value="PHAGE CAPSID SCAFFOLDING PROTEIN (GPO) SERINE PEPTIDASE"/>
    <property type="match status" value="1"/>
</dbReference>
<dbReference type="Proteomes" id="UP000077755">
    <property type="component" value="Chromosome 1"/>
</dbReference>
<reference evidence="1" key="2">
    <citation type="submission" date="2022-03" db="EMBL/GenBank/DDBJ databases">
        <title>Draft title - Genomic analysis of global carrot germplasm unveils the trajectory of domestication and the origin of high carotenoid orange carrot.</title>
        <authorList>
            <person name="Iorizzo M."/>
            <person name="Ellison S."/>
            <person name="Senalik D."/>
            <person name="Macko-Podgorni A."/>
            <person name="Grzebelus D."/>
            <person name="Bostan H."/>
            <person name="Rolling W."/>
            <person name="Curaba J."/>
            <person name="Simon P."/>
        </authorList>
    </citation>
    <scope>NUCLEOTIDE SEQUENCE</scope>
    <source>
        <tissue evidence="1">Leaf</tissue>
    </source>
</reference>
<dbReference type="KEGG" id="dcr:108199510"/>
<keyword evidence="2" id="KW-1185">Reference proteome</keyword>
<reference evidence="1" key="1">
    <citation type="journal article" date="2016" name="Nat. Genet.">
        <title>A high-quality carrot genome assembly provides new insights into carotenoid accumulation and asterid genome evolution.</title>
        <authorList>
            <person name="Iorizzo M."/>
            <person name="Ellison S."/>
            <person name="Senalik D."/>
            <person name="Zeng P."/>
            <person name="Satapoomin P."/>
            <person name="Huang J."/>
            <person name="Bowman M."/>
            <person name="Iovene M."/>
            <person name="Sanseverino W."/>
            <person name="Cavagnaro P."/>
            <person name="Yildiz M."/>
            <person name="Macko-Podgorni A."/>
            <person name="Moranska E."/>
            <person name="Grzebelus E."/>
            <person name="Grzebelus D."/>
            <person name="Ashrafi H."/>
            <person name="Zheng Z."/>
            <person name="Cheng S."/>
            <person name="Spooner D."/>
            <person name="Van Deynze A."/>
            <person name="Simon P."/>
        </authorList>
    </citation>
    <scope>NUCLEOTIDE SEQUENCE</scope>
    <source>
        <tissue evidence="1">Leaf</tissue>
    </source>
</reference>
<name>A0AAF0W8P7_DAUCS</name>
<protein>
    <recommendedName>
        <fullName evidence="3">Pterin-binding domain-containing protein</fullName>
    </recommendedName>
</protein>
<dbReference type="AlphaFoldDB" id="A0AAF0W8P7"/>
<evidence type="ECO:0000313" key="1">
    <source>
        <dbReference type="EMBL" id="WOG84489.1"/>
    </source>
</evidence>
<evidence type="ECO:0000313" key="2">
    <source>
        <dbReference type="Proteomes" id="UP000077755"/>
    </source>
</evidence>
<sequence>MFKICTIALRSCISNSRSLSSSTFSKGLQPFAPNHHLSSISRPALKSRHNIHRNLSSYNSSQQGSSSPSGSPLSSWKRWIAGVAVSAITLPQLNSFLEWKNEVEIIVEDAEIIAEVVEKVAEEVAEVADLLDNQLPEGGKLRNAVDVIEDVAKEIVKDTNIAEDILNKVEDFGKEVDSLIAPANDQVNLNVPQEATDVKGAT</sequence>
<organism evidence="1 2">
    <name type="scientific">Daucus carota subsp. sativus</name>
    <name type="common">Carrot</name>
    <dbReference type="NCBI Taxonomy" id="79200"/>
    <lineage>
        <taxon>Eukaryota</taxon>
        <taxon>Viridiplantae</taxon>
        <taxon>Streptophyta</taxon>
        <taxon>Embryophyta</taxon>
        <taxon>Tracheophyta</taxon>
        <taxon>Spermatophyta</taxon>
        <taxon>Magnoliopsida</taxon>
        <taxon>eudicotyledons</taxon>
        <taxon>Gunneridae</taxon>
        <taxon>Pentapetalae</taxon>
        <taxon>asterids</taxon>
        <taxon>campanulids</taxon>
        <taxon>Apiales</taxon>
        <taxon>Apiaceae</taxon>
        <taxon>Apioideae</taxon>
        <taxon>Scandiceae</taxon>
        <taxon>Daucinae</taxon>
        <taxon>Daucus</taxon>
        <taxon>Daucus sect. Daucus</taxon>
    </lineage>
</organism>
<accession>A0AAF0W8P7</accession>
<dbReference type="PANTHER" id="PTHR33735">
    <property type="entry name" value="EXPRESSED PROTEIN"/>
    <property type="match status" value="1"/>
</dbReference>